<gene>
    <name evidence="1" type="ORF">g.580</name>
</gene>
<feature type="non-terminal residue" evidence="1">
    <location>
        <position position="1"/>
    </location>
</feature>
<protein>
    <submittedName>
        <fullName evidence="1">Uncharacterized protein</fullName>
    </submittedName>
</protein>
<dbReference type="EMBL" id="GECZ01008934">
    <property type="protein sequence ID" value="JAS60835.1"/>
    <property type="molecule type" value="Transcribed_RNA"/>
</dbReference>
<sequence>ICWCNQIGAIYRSVWTRLKGALHATITRNNSLNDLSLQQIERVEHCLHATINCNDFLSNVTLHRPPRKAFNHGGSSVAVAVHRLFGEKGEEVAKTKNTVLKKGVVA</sequence>
<organism evidence="1">
    <name type="scientific">Cuerna arida</name>
    <dbReference type="NCBI Taxonomy" id="1464854"/>
    <lineage>
        <taxon>Eukaryota</taxon>
        <taxon>Metazoa</taxon>
        <taxon>Ecdysozoa</taxon>
        <taxon>Arthropoda</taxon>
        <taxon>Hexapoda</taxon>
        <taxon>Insecta</taxon>
        <taxon>Pterygota</taxon>
        <taxon>Neoptera</taxon>
        <taxon>Paraneoptera</taxon>
        <taxon>Hemiptera</taxon>
        <taxon>Auchenorrhyncha</taxon>
        <taxon>Membracoidea</taxon>
        <taxon>Cicadellidae</taxon>
        <taxon>Cicadellinae</taxon>
        <taxon>Proconiini</taxon>
        <taxon>Cuerna</taxon>
    </lineage>
</organism>
<evidence type="ECO:0000313" key="1">
    <source>
        <dbReference type="EMBL" id="JAS60835.1"/>
    </source>
</evidence>
<name>A0A1B6GEF9_9HEMI</name>
<dbReference type="AlphaFoldDB" id="A0A1B6GEF9"/>
<proteinExistence type="predicted"/>
<reference evidence="1" key="1">
    <citation type="submission" date="2015-11" db="EMBL/GenBank/DDBJ databases">
        <title>De novo transcriptome assembly of four potential Pierce s Disease insect vectors from Arizona vineyards.</title>
        <authorList>
            <person name="Tassone E.E."/>
        </authorList>
    </citation>
    <scope>NUCLEOTIDE SEQUENCE</scope>
</reference>
<accession>A0A1B6GEF9</accession>